<dbReference type="Gene3D" id="2.60.40.2030">
    <property type="match status" value="14"/>
</dbReference>
<dbReference type="SMART" id="SM00237">
    <property type="entry name" value="Calx_beta"/>
    <property type="match status" value="4"/>
</dbReference>
<dbReference type="InterPro" id="IPR038081">
    <property type="entry name" value="CalX-like_sf"/>
</dbReference>
<proteinExistence type="predicted"/>
<organism evidence="6 7">
    <name type="scientific">Chitinophaga pollutisoli</name>
    <dbReference type="NCBI Taxonomy" id="3133966"/>
    <lineage>
        <taxon>Bacteria</taxon>
        <taxon>Pseudomonadati</taxon>
        <taxon>Bacteroidota</taxon>
        <taxon>Chitinophagia</taxon>
        <taxon>Chitinophagales</taxon>
        <taxon>Chitinophagaceae</taxon>
        <taxon>Chitinophaga</taxon>
    </lineage>
</organism>
<keyword evidence="3" id="KW-0106">Calcium</keyword>
<name>A0ABZ2YTE1_9BACT</name>
<protein>
    <submittedName>
        <fullName evidence="6">Calx-beta domain-containing protein</fullName>
    </submittedName>
</protein>
<dbReference type="Pfam" id="PF13585">
    <property type="entry name" value="CHU_C"/>
    <property type="match status" value="1"/>
</dbReference>
<evidence type="ECO:0000256" key="2">
    <source>
        <dbReference type="ARBA" id="ARBA00022737"/>
    </source>
</evidence>
<feature type="signal peptide" evidence="4">
    <location>
        <begin position="1"/>
        <end position="34"/>
    </location>
</feature>
<keyword evidence="1 4" id="KW-0732">Signal</keyword>
<gene>
    <name evidence="6" type="ORF">WJU16_06730</name>
</gene>
<feature type="domain" description="Calx-beta" evidence="5">
    <location>
        <begin position="923"/>
        <end position="1020"/>
    </location>
</feature>
<feature type="domain" description="Calx-beta" evidence="5">
    <location>
        <begin position="464"/>
        <end position="565"/>
    </location>
</feature>
<feature type="chain" id="PRO_5046803192" evidence="4">
    <location>
        <begin position="35"/>
        <end position="4537"/>
    </location>
</feature>
<dbReference type="InterPro" id="IPR026919">
    <property type="entry name" value="ADGRV1"/>
</dbReference>
<dbReference type="RefSeq" id="WP_341837559.1">
    <property type="nucleotide sequence ID" value="NZ_CP149822.1"/>
</dbReference>
<sequence>MLVLSYPMKAAIRMAGAILLMAVAIFLPAGQALAQVPSVTINPGGGNAGSNDIRITITDTSVQVKHNGADQFTHDPLANRYDKGGLRTYFILQQRMGMLGHIEKTPVYLKHCEISQVSGEGTLANPWKVVGQSSFKNARGRDYFVSTVYKYIAGHQYYTVDYIVSSHETAYDDVLYGGTYWLHIYLSENALIDGSNCGKGFVASPTPSTEDAYYWTTYGDDNPVTFYNTIGMARTSADCPQTPGSHVFKTTKGFSSYAARPYSTRDNKVPPGYLLTDIASNTIPADIGVAVHKALEVNIVENPNLIRHVTKQFAVGFDQAEMAGVTVTDPIPVLDNLGFFGSVKSEKLTVNFASAEMSGLEGETDHEINGLELKIGKWMFNLPQVLELTVSEIPGPGNAQEGVDYEVLREKIIIEPGIYWDSIVPIKNIRIKGNSIVNVDRKFRVEIKPLACSPHLQLGSTTVAEYTIIDDDENRIFLEPAATSVKEGETLKVKVKVTGVTPISSPLTVTLTRTAGVEPAAEGTDHATIPNTVIIPANSWETEFDVVATGDLILEESELFDIEASAVFGPKTSTHKITLTILDTTGLNPDNRVITLSAPPGMEGATVALKASLPENVTTEKAIVVTLDLNDPANTAGATDVDYMPGTLTIPAGGNSVQQNILLLDDNTIEEQYEYWYFEGTATDHDGEFIIMPGSLVIEDNTTDRTIEIISSSSSRTETGSTLTLTANIVSGAFAPAGGLRIPLVLASGSTADEDDFIGPDPFEIVIPGGAGSAFITLTIPVDNVWLEGPEKLMITGALTGYNFDVATINITDNTSQLAENRKLILEGPEFVTEGTSGTITARLAKPSLKHKTPVTVNLTRGTTSTATTADYSLSDNVIIIPAGDNSASVTITGTTDALPEPNDTVHIIGTGLIVGSTQKDTASIAIKDPPSTKITFSAPDLTMMEGGASVTVTASLEYGTAAADIPFTLTIGGGSGAVAADFSISPATLKIPAGSQSGTFTITATEDQLLEITETLELSGTSIGYTFEGLTFQIEDRESADEDNKKISIVPQASTVNEGNDVTVRVSLPSNIYTADEIAVSLSRGTGSSTDLQATEYSFPSEVKIPAGGNEITFTLHANTDNVIEADEDLVIAGAATVTGDAQTATGTVTVKDVRPATIQLVVTGPTEITEGFTGNWRIALPAGITTETPVVIGIAPATTGNTTTSADFVGNYPVSATIAKGQLYIDVPFEAKADNIVEGQERLELTLSATGFTFTKHIGMDVKDTDPASLQIKLTAGAATLNEGASVLITATLDGFTSESDIDVVLSAGGASVAGTDDYNALGTIHIGAGSSSGTFTLQSKADLVLENDELLAVRGAAGTYTVQGVDVTIKDVTGTNANKTLSLTPAVATVAEGIKVTMTVSLPAGITTSVPITVNLAKGAGSDASITSTDYVLPLSVEIPADENNVEFDVEALTDKIIEPSEKLQVTAAGTVFGYASSDASDVTITDVSTKLITVSGPATVTEGGNIKWRFELPADVTTANEINITLTHDVTGTAELADLEPLSALKIAAGASFGEITFEAIADNKIEATETLKLTPSAAGGFTFSQPVSFTITDNDLAAAGITLSGTPNPVSEGGSVVFKATLTGGVTSTNNITITLAKGAASTLGNTEHGTLGNIVIAAGDTEGTFTLSTNTDNILEQTETLVLTGTATASIPVTGVTVQVEDATGTTANKTLQISPLTASIAEGDVLEFTVGLPGTTVTSEDITVSLSQGAGSTATLTAADYGFPATVVIEAGTNHVKFNVEAKTDGLIESAELLKLRASASVFGNNSTAVSDVTITDVSNKLITVSGPATVAEGGNIKWRFDLPAGVTSASDINISLTLDPSGTAVLADLTSLPALKIAGGASYGEITFAAASDLVIEATETLKLTPSATGGFTFSQPVSFTITDNDLSAAGITLSVSPSPVAEGTSATIKATLNGGVTSTDNITVTLGKGASSTLGNSEHGALGTITITAGATEGTFTLTTGTDDILEPAETLVLTGTATSAIPVTGATLQVTDATGNTANKTIQISPLTATLVEGSEMDFTVSLPGSITTSQDITVTLTKGAGSAATLTSGDYAFPATVVIKAGSNSATFKVEAKTDGLIETAELLQLTAGATVFGHSSSAVSDISITDVSNKHITVTGPATVAESGSITWRFALPAGVTAASDINITLTANAASTAVPADLAALPALKIAAGALYGEITFNALSDDLIEPTETMILQAVATGGFTFSQPVTFTITDGDLAKAGITLAAAPATVAEGGSTEIKATLTGGVTATSAILVTLTKNGASTLADNEHGALGVITIAAGETEGTLTLSTNTDKILEPSETLVLEGTATSSIPVSGTTVTVTDATGTNANKTITLTPVTATIVESGKVTMTVSLPEDIITSQAVTISLAKGPASSATLTAGDYSFPGTVTIDAGTGSKSFDVTAVADALIESSEQLELVATATVFGFTSTDASKITITDISDKHITVSGAATVAEGSTITWRFALPDGVSATSDISITLTADPSSTATLDDLTGVPSLKILADEPFGEITFTAKTDNLIEPAETLVLNPSTLAGFTFSQPVTFTITDGDLAAAGITLSAIPSGVAEGNSTIIKATLTGGVQSSTDITVTLTKDAASTLGNSEHGALGTIVIPADGTEGTFTLVTNTDQHLETTENLVIGGTATGSIPVTGTTITVSDATGTAANKSLRLTPATATVAEGGKAVLTVALPENIITTQAITVALSKGMGSSATLTAGDYSFPATVTIDAGTNGKTFEVEALADGHIEGQELLELTVAGTVFGHASTANADITITDVSDKTITVSGPANVVEGQDIVYRFSLPSGITATSDITVNLAAIASSTATLADLTGLPVVTIAAGQPFGEVTFTAKVDQQIEPVETLTLTPSAAGFTFSQNVSFTITDADLAAAGIQLSVAPATIAEGGGTAVKATLTGGVTAKSDIVITLSKDAASTLSNTEHGALGTITIASGDTEGTFTLSTHTDQLLEPTETLVLGGTSSPAIPVSGATVSVTDATGSNANKTLSLTPATATIMEGNSVTMTVSLPAGIQSTTPVTVNLSRGANTAASLTAGEYSFPASVTIPAMENSVTFQVSAITDGNIESPELLELEATGTVFGFASTDKSNITITDVSTKHITVTGPATVSEGSGIVYRFSLPAGVTAASDIHIALTADPSSTATLADLTGLPVVTIAAGQPYADVTFNAKADLLIEPAETLTLNPSATDFTFSQPLSFSITDGDLAAAGITLTSTPASVQEGGSALITATLTGGATATSAITVTLAKDGASTLGDAEHEAPGTITIPAGTTEGTFILTTNADFLLESSETLVLGGNANPNIPVTGVTLTVTDATGTDANKTLQLTPATATIAEGDKVTMTVALPANIITTQPLTVTLSKGAGSAASVTAGDYVLPATVTIEAGSNSQTFEVEAATDAIIESNELLQVTADATIFGFTTSKSSNITITDVSDKLISVAGPASVVEGNSVTWTFSLPAGVTSEVPVVISLAQGTATPAASAADLEGGLPATVTIAAGATTASLVIETEADQLIETTEKLELVPTATGGFTFSKNILVDIQEAPVSGNITMTATAATIREGATATTITVSLPGTYIAGSDIMVNITKSAVSSAASGDHSALPASVTIGAGQHAVTFTVSAVTDNILEQLESLQLEGTAAGFVVDGISISLEDATRLDPAKTKIVLLPTGASIAEGNAGQFRISLPAGITSSTDITVQLSKDPASTAADTDHGAITANVTIPALANTSADFTITAATDGILEGVEELHIGGTAPAGFTFNGGIIEITDGTGLIAANRHITITIDSTTLHEGNLTNVRFSLPAGISTASPITLTVGANAAQSATAADFSISPTPVTIGSGQQSVTVQLTAVPDMIAEVSEVLQITATATGFTFEPAATITIPGEPAPGVHITATKAADAAEPSAHGSFRLQLASGVAPADITMQYTTGGTATSGKDYTALTGTAVIKAGESGVDVTVNVLDDKILENNETVTMTLVSGSFEYLGATVPVNIATSGAVSMSLADDDMSISRSILIEKIADAAEPATAGRVRVRFADTDLTTVVPVNVSYNIGGTASAGADYQVLTGSVDIPAGQKEAIITIQPVNDNILEPTETIEITLTAASAPLGSYTWPIDAQHTATVNLIDDDQIRMELAATAEVNEGGNLTVTLRSSEAFPAAIPVYITMAHDAVRTVTTATPRSGTTLTVTMPANQTEVTFQLTSDENDTNDDEGYINLTIQPHSGAGQAYRPGTDDRTSTAVKDNDVLTISFASDSSRIDEGNSGMAMMPFKVVLSRKSTRPITVEYAFADAFEGQGADKDSQRAIAAEDFQDATRSIVIAAGVEEGVIEVPVIGDTKVEEDEFFAVKLTGAVVASSQNVPVMGTAAVAVGVIVNDDLNPDMVIRVHKGLSPNGDGINDVLVIENIEKYGRSELVIVNRWGGTVFQTVNYHNQNNAFKGLANRGGGNGSQLPDGSYFYVLQVWDAEGKLTRYNGYIVLKSAQ</sequence>
<keyword evidence="7" id="KW-1185">Reference proteome</keyword>
<feature type="domain" description="Calx-beta" evidence="5">
    <location>
        <begin position="4055"/>
        <end position="4158"/>
    </location>
</feature>
<dbReference type="InterPro" id="IPR003644">
    <property type="entry name" value="Calx_beta"/>
</dbReference>
<evidence type="ECO:0000259" key="5">
    <source>
        <dbReference type="SMART" id="SM00237"/>
    </source>
</evidence>
<reference evidence="7" key="1">
    <citation type="submission" date="2024-03" db="EMBL/GenBank/DDBJ databases">
        <title>Chitinophaga horti sp. nov., isolated from garden soil.</title>
        <authorList>
            <person name="Lee D.S."/>
            <person name="Han D.M."/>
            <person name="Baek J.H."/>
            <person name="Choi D.G."/>
            <person name="Jeon J.H."/>
            <person name="Jeon C.O."/>
        </authorList>
    </citation>
    <scope>NUCLEOTIDE SEQUENCE [LARGE SCALE GENOMIC DNA]</scope>
    <source>
        <strain evidence="7">GPA1</strain>
    </source>
</reference>
<feature type="domain" description="Calx-beta" evidence="5">
    <location>
        <begin position="3936"/>
        <end position="4035"/>
    </location>
</feature>
<evidence type="ECO:0000313" key="7">
    <source>
        <dbReference type="Proteomes" id="UP001485459"/>
    </source>
</evidence>
<keyword evidence="2" id="KW-0677">Repeat</keyword>
<dbReference type="Pfam" id="PF03160">
    <property type="entry name" value="Calx-beta"/>
    <property type="match status" value="7"/>
</dbReference>
<accession>A0ABZ2YTE1</accession>
<evidence type="ECO:0000313" key="6">
    <source>
        <dbReference type="EMBL" id="WZN42728.1"/>
    </source>
</evidence>
<dbReference type="SUPFAM" id="SSF141072">
    <property type="entry name" value="CalX-like"/>
    <property type="match status" value="21"/>
</dbReference>
<evidence type="ECO:0000256" key="1">
    <source>
        <dbReference type="ARBA" id="ARBA00022729"/>
    </source>
</evidence>
<dbReference type="Proteomes" id="UP001485459">
    <property type="component" value="Chromosome"/>
</dbReference>
<evidence type="ECO:0000256" key="4">
    <source>
        <dbReference type="SAM" id="SignalP"/>
    </source>
</evidence>
<dbReference type="EMBL" id="CP149822">
    <property type="protein sequence ID" value="WZN42728.1"/>
    <property type="molecule type" value="Genomic_DNA"/>
</dbReference>
<evidence type="ECO:0000256" key="3">
    <source>
        <dbReference type="ARBA" id="ARBA00022837"/>
    </source>
</evidence>
<dbReference type="PANTHER" id="PTHR46682">
    <property type="entry name" value="ADHESION G-PROTEIN COUPLED RECEPTOR V1"/>
    <property type="match status" value="1"/>
</dbReference>
<dbReference type="PANTHER" id="PTHR46682:SF1">
    <property type="entry name" value="ADHESION G-PROTEIN COUPLED RECEPTOR V1"/>
    <property type="match status" value="1"/>
</dbReference>